<dbReference type="RefSeq" id="WP_301854985.1">
    <property type="nucleotide sequence ID" value="NZ_JAUJWU010000001.1"/>
</dbReference>
<dbReference type="Gene3D" id="3.40.50.2000">
    <property type="entry name" value="Glycogen Phosphorylase B"/>
    <property type="match status" value="2"/>
</dbReference>
<accession>A0ABT8N9K8</accession>
<name>A0ABT8N9K8_9BACL</name>
<keyword evidence="2" id="KW-0808">Transferase</keyword>
<evidence type="ECO:0000259" key="1">
    <source>
        <dbReference type="Pfam" id="PF00534"/>
    </source>
</evidence>
<sequence length="387" mass="44179">MDRKNIVFLINEYNNHGGAQRVASILTEEFLADSYNVAILSINEQKNVPSYFSEEVPVKVLHPDGYRAPLPIELSSNLKAFKMRKVLKELKRRYLLKKKRDEVMRFFESYGSEEVFVVVIQVYGMQWIQPLLYKRNVKIIGQSHESVAASKGSHRYKRILSHYRQVSKFLLLTEKDADYFQKIGFTNTGVMYNPAPFRQFNAPEVLYSNKKIISSGRLIEDKGFDVLIEAFSVAAKDMPGWTLHIYGDGPEEKSLKSLIRIFGMEERIFLEGQTEDIQSALAASSFFVLTSKAEGLPMSLIEAQSCGLPCISTDCAPGIREIVTEYEDGYITPVGDIPLLARQIKRLANSPEIFLEFSGNSFMNSLKFEKKLIKNQWYKLFEELGGQ</sequence>
<dbReference type="InterPro" id="IPR001296">
    <property type="entry name" value="Glyco_trans_1"/>
</dbReference>
<dbReference type="Proteomes" id="UP001172142">
    <property type="component" value="Unassembled WGS sequence"/>
</dbReference>
<organism evidence="2 3">
    <name type="scientific">Planococcus shenhongbingii</name>
    <dbReference type="NCBI Taxonomy" id="3058398"/>
    <lineage>
        <taxon>Bacteria</taxon>
        <taxon>Bacillati</taxon>
        <taxon>Bacillota</taxon>
        <taxon>Bacilli</taxon>
        <taxon>Bacillales</taxon>
        <taxon>Caryophanaceae</taxon>
        <taxon>Planococcus</taxon>
    </lineage>
</organism>
<dbReference type="EC" id="2.4.-.-" evidence="2"/>
<gene>
    <name evidence="2" type="ORF">QWY13_03565</name>
</gene>
<reference evidence="2 3" key="1">
    <citation type="submission" date="2023-07" db="EMBL/GenBank/DDBJ databases">
        <title>Novel species in genus Planococcus.</title>
        <authorList>
            <person name="Ning S."/>
        </authorList>
    </citation>
    <scope>NUCLEOTIDE SEQUENCE [LARGE SCALE GENOMIC DNA]</scope>
    <source>
        <strain evidence="2 3">N017</strain>
    </source>
</reference>
<keyword evidence="2" id="KW-0328">Glycosyltransferase</keyword>
<feature type="domain" description="Glycosyl transferase family 1" evidence="1">
    <location>
        <begin position="209"/>
        <end position="352"/>
    </location>
</feature>
<dbReference type="SUPFAM" id="SSF53756">
    <property type="entry name" value="UDP-Glycosyltransferase/glycogen phosphorylase"/>
    <property type="match status" value="1"/>
</dbReference>
<keyword evidence="3" id="KW-1185">Reference proteome</keyword>
<dbReference type="EMBL" id="JAUJWU010000001">
    <property type="protein sequence ID" value="MDN7244561.1"/>
    <property type="molecule type" value="Genomic_DNA"/>
</dbReference>
<proteinExistence type="predicted"/>
<protein>
    <submittedName>
        <fullName evidence="2">Glycosyltransferase</fullName>
        <ecNumber evidence="2">2.4.-.-</ecNumber>
    </submittedName>
</protein>
<comment type="caution">
    <text evidence="2">The sequence shown here is derived from an EMBL/GenBank/DDBJ whole genome shotgun (WGS) entry which is preliminary data.</text>
</comment>
<evidence type="ECO:0000313" key="2">
    <source>
        <dbReference type="EMBL" id="MDN7244561.1"/>
    </source>
</evidence>
<dbReference type="Pfam" id="PF00534">
    <property type="entry name" value="Glycos_transf_1"/>
    <property type="match status" value="1"/>
</dbReference>
<dbReference type="GO" id="GO:0016757">
    <property type="term" value="F:glycosyltransferase activity"/>
    <property type="evidence" value="ECO:0007669"/>
    <property type="project" value="UniProtKB-KW"/>
</dbReference>
<dbReference type="PANTHER" id="PTHR12526">
    <property type="entry name" value="GLYCOSYLTRANSFERASE"/>
    <property type="match status" value="1"/>
</dbReference>
<evidence type="ECO:0000313" key="3">
    <source>
        <dbReference type="Proteomes" id="UP001172142"/>
    </source>
</evidence>